<evidence type="ECO:0000313" key="1">
    <source>
        <dbReference type="EMBL" id="KUG22294.1"/>
    </source>
</evidence>
<dbReference type="EMBL" id="LNQE01000975">
    <property type="protein sequence ID" value="KUG22294.1"/>
    <property type="molecule type" value="Genomic_DNA"/>
</dbReference>
<dbReference type="AlphaFoldDB" id="A0A0W8FMZ7"/>
<protein>
    <submittedName>
        <fullName evidence="1">Uncharacterized protein</fullName>
    </submittedName>
</protein>
<name>A0A0W8FMZ7_9ZZZZ</name>
<proteinExistence type="predicted"/>
<gene>
    <name evidence="1" type="ORF">ASZ90_007927</name>
</gene>
<reference evidence="1" key="1">
    <citation type="journal article" date="2015" name="Proc. Natl. Acad. Sci. U.S.A.">
        <title>Networks of energetic and metabolic interactions define dynamics in microbial communities.</title>
        <authorList>
            <person name="Embree M."/>
            <person name="Liu J.K."/>
            <person name="Al-Bassam M.M."/>
            <person name="Zengler K."/>
        </authorList>
    </citation>
    <scope>NUCLEOTIDE SEQUENCE</scope>
</reference>
<accession>A0A0W8FMZ7</accession>
<organism evidence="1">
    <name type="scientific">hydrocarbon metagenome</name>
    <dbReference type="NCBI Taxonomy" id="938273"/>
    <lineage>
        <taxon>unclassified sequences</taxon>
        <taxon>metagenomes</taxon>
        <taxon>ecological metagenomes</taxon>
    </lineage>
</organism>
<sequence length="173" mass="20441">MIIDRPDSHFIFVMHPSVLMGKKYTLYEGKELTNGEVLQYWGKWIVLGEKSWLDELAQKLDQYVEDKVIPCIKYDRKPPENLGLTEAVMMVYCDKRKSDDIWQILQQHGVKIKAWVTERETMEMWLPGGPLLEQWITSMNLSEEEARFNREDAAARLGYIFNHPDEIFTAWEQ</sequence>
<comment type="caution">
    <text evidence="1">The sequence shown here is derived from an EMBL/GenBank/DDBJ whole genome shotgun (WGS) entry which is preliminary data.</text>
</comment>